<evidence type="ECO:0000256" key="7">
    <source>
        <dbReference type="PROSITE-ProRule" id="PRU00169"/>
    </source>
</evidence>
<dbReference type="InterPro" id="IPR001789">
    <property type="entry name" value="Sig_transdc_resp-reg_receiver"/>
</dbReference>
<evidence type="ECO:0000256" key="3">
    <source>
        <dbReference type="ARBA" id="ARBA00023015"/>
    </source>
</evidence>
<dbReference type="GO" id="GO:0005524">
    <property type="term" value="F:ATP binding"/>
    <property type="evidence" value="ECO:0007669"/>
    <property type="project" value="UniProtKB-KW"/>
</dbReference>
<dbReference type="Pfam" id="PF00072">
    <property type="entry name" value="Response_reg"/>
    <property type="match status" value="1"/>
</dbReference>
<dbReference type="Pfam" id="PF25601">
    <property type="entry name" value="AAA_lid_14"/>
    <property type="match status" value="1"/>
</dbReference>
<sequence>MAERLLIVEDEETLSASLKRVFAREGYLVDAVNSAEAALDLLDEGYFDLIVTDIILPGVDGIELLRKVKERNPDQSIIIMTAYASLETAVEALRAGAYDYVVKPIIHEEIRQIVHNALNQKALQRENVLLKRQIEKQYDFSRIIGESPAMQRIIREVKKIADARSTLLILGETGTGKELIARAIHFNSGRANKPFIPINCSAIPEPLLESELFGHVKGAFTGAVAAKKGLFEEAAGGTVFLDEIGDLSMGLQSKLLRVLEDYHIRPVGGNQSVKIDLRFISATNRDIEGMIREGRFREDLFYRINVVTIKLPPLRERKEDIEPLVRYFVQKYSNDLGKTVKEIEKETLELLRKYYWPGNVRELQNIVERAVLLTEDGVIRKEHLPESICEEETFLQHIIDEKLSIEDYTKAFIQTYQGRYTEQQLADMLGITRKSLWEKRKRWGIGRGQSVSNA</sequence>
<dbReference type="GO" id="GO:0003677">
    <property type="term" value="F:DNA binding"/>
    <property type="evidence" value="ECO:0007669"/>
    <property type="project" value="UniProtKB-KW"/>
</dbReference>
<dbReference type="InterPro" id="IPR025662">
    <property type="entry name" value="Sigma_54_int_dom_ATP-bd_1"/>
</dbReference>
<dbReference type="InterPro" id="IPR058031">
    <property type="entry name" value="AAA_lid_NorR"/>
</dbReference>
<name>A0A953J755_9BACT</name>
<dbReference type="PANTHER" id="PTHR32071:SF57">
    <property type="entry name" value="C4-DICARBOXYLATE TRANSPORT TRANSCRIPTIONAL REGULATORY PROTEIN DCTD"/>
    <property type="match status" value="1"/>
</dbReference>
<dbReference type="PANTHER" id="PTHR32071">
    <property type="entry name" value="TRANSCRIPTIONAL REGULATORY PROTEIN"/>
    <property type="match status" value="1"/>
</dbReference>
<evidence type="ECO:0000259" key="9">
    <source>
        <dbReference type="PROSITE" id="PS50110"/>
    </source>
</evidence>
<dbReference type="InterPro" id="IPR011006">
    <property type="entry name" value="CheY-like_superfamily"/>
</dbReference>
<dbReference type="Proteomes" id="UP000705867">
    <property type="component" value="Unassembled WGS sequence"/>
</dbReference>
<dbReference type="InterPro" id="IPR025944">
    <property type="entry name" value="Sigma_54_int_dom_CS"/>
</dbReference>
<dbReference type="Pfam" id="PF00158">
    <property type="entry name" value="Sigma54_activat"/>
    <property type="match status" value="1"/>
</dbReference>
<protein>
    <submittedName>
        <fullName evidence="10">Sigma-54 dependent transcriptional regulator</fullName>
    </submittedName>
</protein>
<dbReference type="CDD" id="cd00156">
    <property type="entry name" value="REC"/>
    <property type="match status" value="1"/>
</dbReference>
<keyword evidence="4" id="KW-0238">DNA-binding</keyword>
<dbReference type="FunFam" id="1.10.8.60:FF:000014">
    <property type="entry name" value="DNA-binding transcriptional regulator NtrC"/>
    <property type="match status" value="1"/>
</dbReference>
<evidence type="ECO:0000313" key="11">
    <source>
        <dbReference type="Proteomes" id="UP000705867"/>
    </source>
</evidence>
<dbReference type="PROSITE" id="PS00688">
    <property type="entry name" value="SIGMA54_INTERACT_3"/>
    <property type="match status" value="1"/>
</dbReference>
<dbReference type="Gene3D" id="1.10.8.60">
    <property type="match status" value="1"/>
</dbReference>
<dbReference type="InterPro" id="IPR002078">
    <property type="entry name" value="Sigma_54_int"/>
</dbReference>
<reference evidence="10" key="2">
    <citation type="submission" date="2021-08" db="EMBL/GenBank/DDBJ databases">
        <authorList>
            <person name="Dalcin Martins P."/>
        </authorList>
    </citation>
    <scope>NUCLEOTIDE SEQUENCE</scope>
    <source>
        <strain evidence="10">MAG_39</strain>
    </source>
</reference>
<keyword evidence="2" id="KW-0067">ATP-binding</keyword>
<feature type="domain" description="Sigma-54 factor interaction" evidence="8">
    <location>
        <begin position="143"/>
        <end position="372"/>
    </location>
</feature>
<keyword evidence="7" id="KW-0597">Phosphoprotein</keyword>
<dbReference type="Gene3D" id="3.40.50.2300">
    <property type="match status" value="1"/>
</dbReference>
<dbReference type="InterPro" id="IPR025943">
    <property type="entry name" value="Sigma_54_int_dom_ATP-bd_2"/>
</dbReference>
<dbReference type="InterPro" id="IPR027417">
    <property type="entry name" value="P-loop_NTPase"/>
</dbReference>
<proteinExistence type="predicted"/>
<dbReference type="GO" id="GO:0000160">
    <property type="term" value="P:phosphorelay signal transduction system"/>
    <property type="evidence" value="ECO:0007669"/>
    <property type="project" value="InterPro"/>
</dbReference>
<dbReference type="CDD" id="cd00009">
    <property type="entry name" value="AAA"/>
    <property type="match status" value="1"/>
</dbReference>
<evidence type="ECO:0000256" key="5">
    <source>
        <dbReference type="ARBA" id="ARBA00023159"/>
    </source>
</evidence>
<evidence type="ECO:0000256" key="6">
    <source>
        <dbReference type="ARBA" id="ARBA00023163"/>
    </source>
</evidence>
<dbReference type="PROSITE" id="PS00676">
    <property type="entry name" value="SIGMA54_INTERACT_2"/>
    <property type="match status" value="1"/>
</dbReference>
<reference evidence="10" key="1">
    <citation type="journal article" date="2021" name="bioRxiv">
        <title>Unraveling nitrogen, sulfur and carbon metabolic pathways and microbial community transcriptional responses to substrate deprivation and toxicity stresses in a bioreactor mimicking anoxic brackish coastal sediment conditions.</title>
        <authorList>
            <person name="Martins P.D."/>
            <person name="Echeveste M.J."/>
            <person name="Arshad A."/>
            <person name="Kurth J."/>
            <person name="Ouboter H."/>
            <person name="Jetten M.S.M."/>
            <person name="Welte C.U."/>
        </authorList>
    </citation>
    <scope>NUCLEOTIDE SEQUENCE</scope>
    <source>
        <strain evidence="10">MAG_39</strain>
    </source>
</reference>
<dbReference type="FunFam" id="3.40.50.300:FF:000006">
    <property type="entry name" value="DNA-binding transcriptional regulator NtrC"/>
    <property type="match status" value="1"/>
</dbReference>
<evidence type="ECO:0000259" key="8">
    <source>
        <dbReference type="PROSITE" id="PS50045"/>
    </source>
</evidence>
<dbReference type="PROSITE" id="PS00675">
    <property type="entry name" value="SIGMA54_INTERACT_1"/>
    <property type="match status" value="1"/>
</dbReference>
<keyword evidence="3" id="KW-0805">Transcription regulation</keyword>
<dbReference type="SMART" id="SM00448">
    <property type="entry name" value="REC"/>
    <property type="match status" value="1"/>
</dbReference>
<evidence type="ECO:0000256" key="4">
    <source>
        <dbReference type="ARBA" id="ARBA00023125"/>
    </source>
</evidence>
<feature type="domain" description="Response regulatory" evidence="9">
    <location>
        <begin position="4"/>
        <end position="118"/>
    </location>
</feature>
<organism evidence="10 11">
    <name type="scientific">Candidatus Nitrobium versatile</name>
    <dbReference type="NCBI Taxonomy" id="2884831"/>
    <lineage>
        <taxon>Bacteria</taxon>
        <taxon>Pseudomonadati</taxon>
        <taxon>Nitrospirota</taxon>
        <taxon>Nitrospiria</taxon>
        <taxon>Nitrospirales</taxon>
        <taxon>Nitrospiraceae</taxon>
        <taxon>Candidatus Nitrobium</taxon>
    </lineage>
</organism>
<dbReference type="PROSITE" id="PS50045">
    <property type="entry name" value="SIGMA54_INTERACT_4"/>
    <property type="match status" value="1"/>
</dbReference>
<keyword evidence="5" id="KW-0010">Activator</keyword>
<evidence type="ECO:0000256" key="2">
    <source>
        <dbReference type="ARBA" id="ARBA00022840"/>
    </source>
</evidence>
<dbReference type="SMART" id="SM00382">
    <property type="entry name" value="AAA"/>
    <property type="match status" value="1"/>
</dbReference>
<keyword evidence="1" id="KW-0547">Nucleotide-binding</keyword>
<dbReference type="EMBL" id="JAIOIV010000097">
    <property type="protein sequence ID" value="MBZ0156923.1"/>
    <property type="molecule type" value="Genomic_DNA"/>
</dbReference>
<dbReference type="InterPro" id="IPR003593">
    <property type="entry name" value="AAA+_ATPase"/>
</dbReference>
<evidence type="ECO:0000256" key="1">
    <source>
        <dbReference type="ARBA" id="ARBA00022741"/>
    </source>
</evidence>
<feature type="modified residue" description="4-aspartylphosphate" evidence="7">
    <location>
        <position position="53"/>
    </location>
</feature>
<evidence type="ECO:0000313" key="10">
    <source>
        <dbReference type="EMBL" id="MBZ0156923.1"/>
    </source>
</evidence>
<dbReference type="Gene3D" id="3.40.50.300">
    <property type="entry name" value="P-loop containing nucleotide triphosphate hydrolases"/>
    <property type="match status" value="1"/>
</dbReference>
<comment type="caution">
    <text evidence="10">The sequence shown here is derived from an EMBL/GenBank/DDBJ whole genome shotgun (WGS) entry which is preliminary data.</text>
</comment>
<dbReference type="PROSITE" id="PS50110">
    <property type="entry name" value="RESPONSE_REGULATORY"/>
    <property type="match status" value="1"/>
</dbReference>
<dbReference type="SUPFAM" id="SSF52540">
    <property type="entry name" value="P-loop containing nucleoside triphosphate hydrolases"/>
    <property type="match status" value="1"/>
</dbReference>
<dbReference type="SUPFAM" id="SSF52172">
    <property type="entry name" value="CheY-like"/>
    <property type="match status" value="1"/>
</dbReference>
<accession>A0A953J755</accession>
<dbReference type="AlphaFoldDB" id="A0A953J755"/>
<keyword evidence="6" id="KW-0804">Transcription</keyword>
<dbReference type="GO" id="GO:0006355">
    <property type="term" value="P:regulation of DNA-templated transcription"/>
    <property type="evidence" value="ECO:0007669"/>
    <property type="project" value="InterPro"/>
</dbReference>
<gene>
    <name evidence="10" type="ORF">K8I29_12035</name>
</gene>